<proteinExistence type="predicted"/>
<keyword evidence="1" id="KW-1133">Transmembrane helix</keyword>
<organism evidence="2 3">
    <name type="scientific">Lentibacillus populi</name>
    <dbReference type="NCBI Taxonomy" id="1827502"/>
    <lineage>
        <taxon>Bacteria</taxon>
        <taxon>Bacillati</taxon>
        <taxon>Bacillota</taxon>
        <taxon>Bacilli</taxon>
        <taxon>Bacillales</taxon>
        <taxon>Bacillaceae</taxon>
        <taxon>Lentibacillus</taxon>
    </lineage>
</organism>
<keyword evidence="1" id="KW-0812">Transmembrane</keyword>
<feature type="transmembrane region" description="Helical" evidence="1">
    <location>
        <begin position="24"/>
        <end position="45"/>
    </location>
</feature>
<dbReference type="Proteomes" id="UP000621492">
    <property type="component" value="Unassembled WGS sequence"/>
</dbReference>
<dbReference type="RefSeq" id="WP_159457800.1">
    <property type="nucleotide sequence ID" value="NZ_BMJD01000019.1"/>
</dbReference>
<evidence type="ECO:0000313" key="2">
    <source>
        <dbReference type="EMBL" id="GGB46049.1"/>
    </source>
</evidence>
<accession>A0A9W5TYG0</accession>
<dbReference type="EMBL" id="BMJD01000019">
    <property type="protein sequence ID" value="GGB46049.1"/>
    <property type="molecule type" value="Genomic_DNA"/>
</dbReference>
<name>A0A9W5TYG0_9BACI</name>
<gene>
    <name evidence="2" type="ORF">GCM10011409_24520</name>
</gene>
<protein>
    <submittedName>
        <fullName evidence="2">Uncharacterized protein</fullName>
    </submittedName>
</protein>
<reference evidence="2" key="1">
    <citation type="journal article" date="2014" name="Int. J. Syst. Evol. Microbiol.">
        <title>Complete genome sequence of Corynebacterium casei LMG S-19264T (=DSM 44701T), isolated from a smear-ripened cheese.</title>
        <authorList>
            <consortium name="US DOE Joint Genome Institute (JGI-PGF)"/>
            <person name="Walter F."/>
            <person name="Albersmeier A."/>
            <person name="Kalinowski J."/>
            <person name="Ruckert C."/>
        </authorList>
    </citation>
    <scope>NUCLEOTIDE SEQUENCE</scope>
    <source>
        <strain evidence="2">CGMCC 1.15454</strain>
    </source>
</reference>
<evidence type="ECO:0000313" key="3">
    <source>
        <dbReference type="Proteomes" id="UP000621492"/>
    </source>
</evidence>
<dbReference type="AlphaFoldDB" id="A0A9W5TYG0"/>
<keyword evidence="3" id="KW-1185">Reference proteome</keyword>
<reference evidence="2" key="2">
    <citation type="submission" date="2020-09" db="EMBL/GenBank/DDBJ databases">
        <authorList>
            <person name="Sun Q."/>
            <person name="Zhou Y."/>
        </authorList>
    </citation>
    <scope>NUCLEOTIDE SEQUENCE</scope>
    <source>
        <strain evidence="2">CGMCC 1.15454</strain>
    </source>
</reference>
<sequence length="51" mass="5500">MNWPLPTGLTIGTFIGTYIVTQSFVQALFGAIGALAAGIVISFLMRNKKRN</sequence>
<comment type="caution">
    <text evidence="2">The sequence shown here is derived from an EMBL/GenBank/DDBJ whole genome shotgun (WGS) entry which is preliminary data.</text>
</comment>
<keyword evidence="1" id="KW-0472">Membrane</keyword>
<evidence type="ECO:0000256" key="1">
    <source>
        <dbReference type="SAM" id="Phobius"/>
    </source>
</evidence>